<feature type="transmembrane region" description="Helical" evidence="6">
    <location>
        <begin position="89"/>
        <end position="107"/>
    </location>
</feature>
<gene>
    <name evidence="8" type="ORF">C7449_107217</name>
</gene>
<feature type="transmembrane region" description="Helical" evidence="6">
    <location>
        <begin position="266"/>
        <end position="285"/>
    </location>
</feature>
<dbReference type="EMBL" id="PZZZ01000007">
    <property type="protein sequence ID" value="PTM92803.1"/>
    <property type="molecule type" value="Genomic_DNA"/>
</dbReference>
<feature type="transmembrane region" description="Helical" evidence="6">
    <location>
        <begin position="233"/>
        <end position="254"/>
    </location>
</feature>
<dbReference type="AlphaFoldDB" id="A0A2T5B1E3"/>
<dbReference type="SUPFAM" id="SSF103481">
    <property type="entry name" value="Multidrug resistance efflux transporter EmrE"/>
    <property type="match status" value="2"/>
</dbReference>
<dbReference type="PANTHER" id="PTHR32322">
    <property type="entry name" value="INNER MEMBRANE TRANSPORTER"/>
    <property type="match status" value="1"/>
</dbReference>
<evidence type="ECO:0000256" key="6">
    <source>
        <dbReference type="SAM" id="Phobius"/>
    </source>
</evidence>
<organism evidence="8 9">
    <name type="scientific">Mycoplana dimorpha</name>
    <dbReference type="NCBI Taxonomy" id="28320"/>
    <lineage>
        <taxon>Bacteria</taxon>
        <taxon>Pseudomonadati</taxon>
        <taxon>Pseudomonadota</taxon>
        <taxon>Alphaproteobacteria</taxon>
        <taxon>Hyphomicrobiales</taxon>
        <taxon>Rhizobiaceae</taxon>
        <taxon>Mycoplana</taxon>
    </lineage>
</organism>
<proteinExistence type="inferred from homology"/>
<feature type="domain" description="EamA" evidence="7">
    <location>
        <begin position="172"/>
        <end position="307"/>
    </location>
</feature>
<keyword evidence="9" id="KW-1185">Reference proteome</keyword>
<feature type="transmembrane region" description="Helical" evidence="6">
    <location>
        <begin position="291"/>
        <end position="310"/>
    </location>
</feature>
<evidence type="ECO:0000313" key="8">
    <source>
        <dbReference type="EMBL" id="PTM92803.1"/>
    </source>
</evidence>
<feature type="domain" description="EamA" evidence="7">
    <location>
        <begin position="25"/>
        <end position="157"/>
    </location>
</feature>
<dbReference type="Pfam" id="PF00892">
    <property type="entry name" value="EamA"/>
    <property type="match status" value="2"/>
</dbReference>
<comment type="similarity">
    <text evidence="2">Belongs to the EamA transporter family.</text>
</comment>
<feature type="transmembrane region" description="Helical" evidence="6">
    <location>
        <begin position="202"/>
        <end position="221"/>
    </location>
</feature>
<sequence length="312" mass="33375">MNQKTHRIGAAATASPTVMRRERLLGHLAMLLFSALIAGSFSFGGLAAQHMDAAPLTLWRYLLTVLVMAVLALGMFRAPLVRPVQPWRFLILGGLIAFYMLTMFTALEFTDPVSTGAVFTLMPLLSAGFALLFVGQRTRSGVLTALMIAAVGAIWVIFRGNVEAILSFDIGRGEIIFFTGVTAHAAYVPLIRKFDRGENPVAFGFWVTVASALCLLPIGARELAATDFTALPLSVYVAVAYLAVVTTAITFLLLQFASMRLPAPKVLGYGYLTPSFIILLEGLLGHGWPPASVLAGAIVTACGLVAMARLPD</sequence>
<feature type="transmembrane region" description="Helical" evidence="6">
    <location>
        <begin position="170"/>
        <end position="190"/>
    </location>
</feature>
<feature type="transmembrane region" description="Helical" evidence="6">
    <location>
        <begin position="58"/>
        <end position="77"/>
    </location>
</feature>
<name>A0A2T5B1E3_MYCDI</name>
<feature type="transmembrane region" description="Helical" evidence="6">
    <location>
        <begin position="141"/>
        <end position="158"/>
    </location>
</feature>
<comment type="subcellular location">
    <subcellularLocation>
        <location evidence="1">Membrane</location>
        <topology evidence="1">Multi-pass membrane protein</topology>
    </subcellularLocation>
</comment>
<dbReference type="InterPro" id="IPR037185">
    <property type="entry name" value="EmrE-like"/>
</dbReference>
<comment type="caution">
    <text evidence="8">The sequence shown here is derived from an EMBL/GenBank/DDBJ whole genome shotgun (WGS) entry which is preliminary data.</text>
</comment>
<evidence type="ECO:0000256" key="2">
    <source>
        <dbReference type="ARBA" id="ARBA00007362"/>
    </source>
</evidence>
<dbReference type="Proteomes" id="UP000241247">
    <property type="component" value="Unassembled WGS sequence"/>
</dbReference>
<keyword evidence="3 6" id="KW-0812">Transmembrane</keyword>
<evidence type="ECO:0000256" key="1">
    <source>
        <dbReference type="ARBA" id="ARBA00004141"/>
    </source>
</evidence>
<evidence type="ECO:0000256" key="5">
    <source>
        <dbReference type="ARBA" id="ARBA00023136"/>
    </source>
</evidence>
<dbReference type="GO" id="GO:0016020">
    <property type="term" value="C:membrane"/>
    <property type="evidence" value="ECO:0007669"/>
    <property type="project" value="UniProtKB-SubCell"/>
</dbReference>
<evidence type="ECO:0000256" key="4">
    <source>
        <dbReference type="ARBA" id="ARBA00022989"/>
    </source>
</evidence>
<feature type="transmembrane region" description="Helical" evidence="6">
    <location>
        <begin position="24"/>
        <end position="46"/>
    </location>
</feature>
<accession>A0A2T5B1E3</accession>
<dbReference type="InterPro" id="IPR000620">
    <property type="entry name" value="EamA_dom"/>
</dbReference>
<keyword evidence="4 6" id="KW-1133">Transmembrane helix</keyword>
<dbReference type="PANTHER" id="PTHR32322:SF2">
    <property type="entry name" value="EAMA DOMAIN-CONTAINING PROTEIN"/>
    <property type="match status" value="1"/>
</dbReference>
<reference evidence="8 9" key="1">
    <citation type="submission" date="2018-04" db="EMBL/GenBank/DDBJ databases">
        <title>Genomic Encyclopedia of Type Strains, Phase IV (KMG-IV): sequencing the most valuable type-strain genomes for metagenomic binning, comparative biology and taxonomic classification.</title>
        <authorList>
            <person name="Goeker M."/>
        </authorList>
    </citation>
    <scope>NUCLEOTIDE SEQUENCE [LARGE SCALE GENOMIC DNA]</scope>
    <source>
        <strain evidence="8 9">DSM 7138</strain>
    </source>
</reference>
<dbReference type="RefSeq" id="WP_245414431.1">
    <property type="nucleotide sequence ID" value="NZ_JBHEEX010000010.1"/>
</dbReference>
<feature type="transmembrane region" description="Helical" evidence="6">
    <location>
        <begin position="113"/>
        <end position="134"/>
    </location>
</feature>
<evidence type="ECO:0000256" key="3">
    <source>
        <dbReference type="ARBA" id="ARBA00022692"/>
    </source>
</evidence>
<evidence type="ECO:0000313" key="9">
    <source>
        <dbReference type="Proteomes" id="UP000241247"/>
    </source>
</evidence>
<evidence type="ECO:0000259" key="7">
    <source>
        <dbReference type="Pfam" id="PF00892"/>
    </source>
</evidence>
<protein>
    <submittedName>
        <fullName evidence="8">EamA domain-containing membrane protein RarD</fullName>
    </submittedName>
</protein>
<keyword evidence="5 6" id="KW-0472">Membrane</keyword>
<dbReference type="InterPro" id="IPR050638">
    <property type="entry name" value="AA-Vitamin_Transporters"/>
</dbReference>